<dbReference type="Proteomes" id="UP001150603">
    <property type="component" value="Unassembled WGS sequence"/>
</dbReference>
<organism evidence="1 2">
    <name type="scientific">Linderina macrospora</name>
    <dbReference type="NCBI Taxonomy" id="4868"/>
    <lineage>
        <taxon>Eukaryota</taxon>
        <taxon>Fungi</taxon>
        <taxon>Fungi incertae sedis</taxon>
        <taxon>Zoopagomycota</taxon>
        <taxon>Kickxellomycotina</taxon>
        <taxon>Kickxellomycetes</taxon>
        <taxon>Kickxellales</taxon>
        <taxon>Kickxellaceae</taxon>
        <taxon>Linderina</taxon>
    </lineage>
</organism>
<name>A0ACC1IYS1_9FUNG</name>
<evidence type="ECO:0000313" key="2">
    <source>
        <dbReference type="Proteomes" id="UP001150603"/>
    </source>
</evidence>
<dbReference type="EMBL" id="JANBPW010006131">
    <property type="protein sequence ID" value="KAJ1931189.1"/>
    <property type="molecule type" value="Genomic_DNA"/>
</dbReference>
<feature type="non-terminal residue" evidence="1">
    <location>
        <position position="359"/>
    </location>
</feature>
<reference evidence="1" key="1">
    <citation type="submission" date="2022-07" db="EMBL/GenBank/DDBJ databases">
        <title>Phylogenomic reconstructions and comparative analyses of Kickxellomycotina fungi.</title>
        <authorList>
            <person name="Reynolds N.K."/>
            <person name="Stajich J.E."/>
            <person name="Barry K."/>
            <person name="Grigoriev I.V."/>
            <person name="Crous P."/>
            <person name="Smith M.E."/>
        </authorList>
    </citation>
    <scope>NUCLEOTIDE SEQUENCE</scope>
    <source>
        <strain evidence="1">NRRL 5244</strain>
    </source>
</reference>
<sequence>MELPKIAWVKSYFSKEGRADDWARVEFFDLPDFLSFRATGCKARSNCSLACKWLFTPAQPSADQDGVGWDEKVLAAAGLDDIVSDGFSKIGGCLSDSTLTVLKAGEPVANGLSARAAEELGLAPGTPVGASVIDAYAGWFGTIASGSSDDKQDRSNQELAGQRLAVIAGTSACHLLASRKPVLVPGVWGPYYGVGLSEWYMLEGGQSAVGSLIDYVVRSHSAYGPLTKKSEETGKSVYEILDSTLISLSGACTSSGSRPESHLVELVKSLHFLPDHHGNRAPLADPDMCGSIVGETLTAPDSIEALAIRYLACICGLAYGTRAILDSVVAAGGEQVTELLISGGLSQGTVFTQVLADVT</sequence>
<comment type="caution">
    <text evidence="1">The sequence shown here is derived from an EMBL/GenBank/DDBJ whole genome shotgun (WGS) entry which is preliminary data.</text>
</comment>
<protein>
    <submittedName>
        <fullName evidence="1">Uncharacterized protein</fullName>
    </submittedName>
</protein>
<gene>
    <name evidence="1" type="ORF">FBU59_006801</name>
</gene>
<accession>A0ACC1IYS1</accession>
<keyword evidence="2" id="KW-1185">Reference proteome</keyword>
<evidence type="ECO:0000313" key="1">
    <source>
        <dbReference type="EMBL" id="KAJ1931189.1"/>
    </source>
</evidence>
<proteinExistence type="predicted"/>